<dbReference type="EMBL" id="LMTR01000078">
    <property type="protein sequence ID" value="KWT65553.1"/>
    <property type="molecule type" value="Genomic_DNA"/>
</dbReference>
<dbReference type="AlphaFoldDB" id="A0A109BB61"/>
<comment type="caution">
    <text evidence="1">The sequence shown here is derived from an EMBL/GenBank/DDBJ whole genome shotgun (WGS) entry which is preliminary data.</text>
</comment>
<sequence length="71" mass="8247">MRHVLLRLRRHDIWQAKIGSRNHCCDPDNSSPSFRYPTRKSIGNKSSVLPRRACGERDLTGLLSCRYLPRP</sequence>
<evidence type="ECO:0000313" key="2">
    <source>
        <dbReference type="Proteomes" id="UP000059074"/>
    </source>
</evidence>
<accession>A0A109BB61</accession>
<reference evidence="1 2" key="1">
    <citation type="submission" date="2015-10" db="EMBL/GenBank/DDBJ databases">
        <title>Transcriptomic analysis of a linuron degrading triple-species bacterial consortium.</title>
        <authorList>
            <person name="Albers P."/>
        </authorList>
    </citation>
    <scope>NUCLEOTIDE SEQUENCE [LARGE SCALE GENOMIC DNA]</scope>
    <source>
        <strain evidence="1 2">WDL6</strain>
    </source>
</reference>
<dbReference type="STRING" id="121290.APY04_2791"/>
<dbReference type="Proteomes" id="UP000059074">
    <property type="component" value="Unassembled WGS sequence"/>
</dbReference>
<evidence type="ECO:0000313" key="1">
    <source>
        <dbReference type="EMBL" id="KWT65553.1"/>
    </source>
</evidence>
<gene>
    <name evidence="1" type="ORF">APY04_2791</name>
</gene>
<name>A0A109BB61_HYPSL</name>
<protein>
    <submittedName>
        <fullName evidence="1">Uncharacterized protein</fullName>
    </submittedName>
</protein>
<keyword evidence="2" id="KW-1185">Reference proteome</keyword>
<proteinExistence type="predicted"/>
<organism evidence="1 2">
    <name type="scientific">Hyphomicrobium sulfonivorans</name>
    <dbReference type="NCBI Taxonomy" id="121290"/>
    <lineage>
        <taxon>Bacteria</taxon>
        <taxon>Pseudomonadati</taxon>
        <taxon>Pseudomonadota</taxon>
        <taxon>Alphaproteobacteria</taxon>
        <taxon>Hyphomicrobiales</taxon>
        <taxon>Hyphomicrobiaceae</taxon>
        <taxon>Hyphomicrobium</taxon>
    </lineage>
</organism>